<evidence type="ECO:0000256" key="2">
    <source>
        <dbReference type="ARBA" id="ARBA00023080"/>
    </source>
</evidence>
<dbReference type="GO" id="GO:0008829">
    <property type="term" value="F:dCTP deaminase activity"/>
    <property type="evidence" value="ECO:0007669"/>
    <property type="project" value="InterPro"/>
</dbReference>
<dbReference type="GO" id="GO:0006229">
    <property type="term" value="P:dUTP biosynthetic process"/>
    <property type="evidence" value="ECO:0007669"/>
    <property type="project" value="InterPro"/>
</dbReference>
<organism evidence="4 5">
    <name type="scientific">Crenothrix polyspora</name>
    <dbReference type="NCBI Taxonomy" id="360316"/>
    <lineage>
        <taxon>Bacteria</taxon>
        <taxon>Pseudomonadati</taxon>
        <taxon>Pseudomonadota</taxon>
        <taxon>Gammaproteobacteria</taxon>
        <taxon>Methylococcales</taxon>
        <taxon>Crenotrichaceae</taxon>
        <taxon>Crenothrix</taxon>
    </lineage>
</organism>
<feature type="domain" description="Hint" evidence="3">
    <location>
        <begin position="114"/>
        <end position="215"/>
    </location>
</feature>
<dbReference type="Gene3D" id="2.170.16.10">
    <property type="entry name" value="Hedgehog/Intein (Hint) domain"/>
    <property type="match status" value="2"/>
</dbReference>
<dbReference type="OrthoDB" id="9780956at2"/>
<dbReference type="AlphaFoldDB" id="A0A1R4HAZ4"/>
<dbReference type="NCBIfam" id="TIGR01445">
    <property type="entry name" value="intein_Nterm"/>
    <property type="match status" value="1"/>
</dbReference>
<proteinExistence type="predicted"/>
<dbReference type="InterPro" id="IPR030934">
    <property type="entry name" value="Intein_C"/>
</dbReference>
<gene>
    <name evidence="4" type="ORF">CRENPOLYSF1_430100</name>
</gene>
<dbReference type="GO" id="GO:0016539">
    <property type="term" value="P:intein-mediated protein splicing"/>
    <property type="evidence" value="ECO:0007669"/>
    <property type="project" value="InterPro"/>
</dbReference>
<dbReference type="SUPFAM" id="SSF51294">
    <property type="entry name" value="Hedgehog/intein (Hint) domain"/>
    <property type="match status" value="1"/>
</dbReference>
<dbReference type="CDD" id="cd00081">
    <property type="entry name" value="Hint"/>
    <property type="match status" value="1"/>
</dbReference>
<sequence length="561" mass="64035">MSIKSDKWIRRMAQQGMIEPFESGQVRDSEKGKVISYGTSSYGYDVRCSDEFKIFTNINSAIVDPKNFDPNSFVDVKSDVCIIPPNSFALARTVEFFRIPRDVLTICLGKSTYARCFSGNTRVALLDGTAPTLEEMAKRAEQGEVFWGYSIGQYGQIIAALIEAPRYIGRDQLIEIELDSGETITCTPDHKFLNRDGRMVEASNLRPGSSLMPLYRSVRRGYEMIYQTSNNRMYPTHRLADEWNLRHGVYNDEMGTHRHHIDNERRNNYPWNITRMEASEHLRYHNQRNYGDGFDAQEHGDAIKAGLQRLAQQPQWRENFSQVQQQRALNFWHDEKYAAMREKILAQRQNPSDATRFAHSQATLARYADPQARAQHSELMQQAWRNDDTRRLRQAEIARHINCRDEITAEVVREALDKTGSIRGAANYLHCDRSVFRRFPEQLDSFRGTATRNHKVTAVRQLAGDHDVYCLTVPEAGNFALEAGVFVANCGIIVNVTPLEPEWEGHVTLEFSNTTTLPAKIYANEGVAQMLFFGSDEVCETSYKDRGGKYQGQTGVTLPKA</sequence>
<dbReference type="InterPro" id="IPR033704">
    <property type="entry name" value="dUTPase_trimeric"/>
</dbReference>
<dbReference type="InterPro" id="IPR036844">
    <property type="entry name" value="Hint_dom_sf"/>
</dbReference>
<dbReference type="InterPro" id="IPR003587">
    <property type="entry name" value="Hint_dom_N"/>
</dbReference>
<keyword evidence="1" id="KW-0378">Hydrolase</keyword>
<keyword evidence="2" id="KW-0546">Nucleotide metabolism</keyword>
<dbReference type="SMART" id="SM00306">
    <property type="entry name" value="HintN"/>
    <property type="match status" value="1"/>
</dbReference>
<evidence type="ECO:0000259" key="3">
    <source>
        <dbReference type="SMART" id="SM00306"/>
    </source>
</evidence>
<keyword evidence="5" id="KW-1185">Reference proteome</keyword>
<dbReference type="GO" id="GO:0015949">
    <property type="term" value="P:nucleobase-containing small molecule interconversion"/>
    <property type="evidence" value="ECO:0007669"/>
    <property type="project" value="TreeGrafter"/>
</dbReference>
<dbReference type="InterPro" id="IPR036157">
    <property type="entry name" value="dUTPase-like_sf"/>
</dbReference>
<name>A0A1R4HAZ4_9GAMM</name>
<dbReference type="PANTHER" id="PTHR42680">
    <property type="entry name" value="DCTP DEAMINASE"/>
    <property type="match status" value="1"/>
</dbReference>
<reference evidence="5" key="1">
    <citation type="submission" date="2017-02" db="EMBL/GenBank/DDBJ databases">
        <authorList>
            <person name="Daims H."/>
        </authorList>
    </citation>
    <scope>NUCLEOTIDE SEQUENCE [LARGE SCALE GENOMIC DNA]</scope>
</reference>
<dbReference type="Pfam" id="PF22769">
    <property type="entry name" value="DCD"/>
    <property type="match status" value="1"/>
</dbReference>
<dbReference type="SUPFAM" id="SSF51283">
    <property type="entry name" value="dUTPase-like"/>
    <property type="match status" value="2"/>
</dbReference>
<dbReference type="NCBIfam" id="TIGR01443">
    <property type="entry name" value="intein_Cterm"/>
    <property type="match status" value="1"/>
</dbReference>
<evidence type="ECO:0000313" key="4">
    <source>
        <dbReference type="EMBL" id="SJM93432.1"/>
    </source>
</evidence>
<dbReference type="EMBL" id="FUKI01000119">
    <property type="protein sequence ID" value="SJM93432.1"/>
    <property type="molecule type" value="Genomic_DNA"/>
</dbReference>
<dbReference type="PROSITE" id="PS50817">
    <property type="entry name" value="INTEIN_N_TER"/>
    <property type="match status" value="1"/>
</dbReference>
<protein>
    <submittedName>
        <fullName evidence="4">dCTP deaminase</fullName>
    </submittedName>
</protein>
<dbReference type="PANTHER" id="PTHR42680:SF3">
    <property type="entry name" value="DCTP DEAMINASE"/>
    <property type="match status" value="1"/>
</dbReference>
<dbReference type="Pfam" id="PF14890">
    <property type="entry name" value="Intein_splicing"/>
    <property type="match status" value="1"/>
</dbReference>
<evidence type="ECO:0000313" key="5">
    <source>
        <dbReference type="Proteomes" id="UP000195667"/>
    </source>
</evidence>
<dbReference type="Proteomes" id="UP000195667">
    <property type="component" value="Unassembled WGS sequence"/>
</dbReference>
<evidence type="ECO:0000256" key="1">
    <source>
        <dbReference type="ARBA" id="ARBA00022801"/>
    </source>
</evidence>
<dbReference type="InterPro" id="IPR006141">
    <property type="entry name" value="Intein_N"/>
</dbReference>
<accession>A0A1R4HAZ4</accession>
<dbReference type="Gene3D" id="2.70.40.10">
    <property type="match status" value="2"/>
</dbReference>
<dbReference type="CDD" id="cd07557">
    <property type="entry name" value="trimeric_dUTPase"/>
    <property type="match status" value="1"/>
</dbReference>
<dbReference type="InterPro" id="IPR011962">
    <property type="entry name" value="dCTP_deaminase"/>
</dbReference>